<dbReference type="Pfam" id="PF00575">
    <property type="entry name" value="S1"/>
    <property type="match status" value="1"/>
</dbReference>
<reference evidence="10 11" key="1">
    <citation type="submission" date="2010-12" db="EMBL/GenBank/DDBJ databases">
        <authorList>
            <person name="Muzny D."/>
            <person name="Qin X."/>
            <person name="Deng J."/>
            <person name="Jiang H."/>
            <person name="Liu Y."/>
            <person name="Qu J."/>
            <person name="Song X.-Z."/>
            <person name="Zhang L."/>
            <person name="Thornton R."/>
            <person name="Coyle M."/>
            <person name="Francisco L."/>
            <person name="Jackson L."/>
            <person name="Javaid M."/>
            <person name="Korchina V."/>
            <person name="Kovar C."/>
            <person name="Mata R."/>
            <person name="Mathew T."/>
            <person name="Ngo R."/>
            <person name="Nguyen L."/>
            <person name="Nguyen N."/>
            <person name="Okwuonu G."/>
            <person name="Ongeri F."/>
            <person name="Pham C."/>
            <person name="Simmons D."/>
            <person name="Wilczek-Boney K."/>
            <person name="Hale W."/>
            <person name="Jakkamsetti A."/>
            <person name="Pham P."/>
            <person name="Ruth R."/>
            <person name="San Lucas F."/>
            <person name="Warren J."/>
            <person name="Zhang J."/>
            <person name="Zhao Z."/>
            <person name="Zhou C."/>
            <person name="Zhu D."/>
            <person name="Lee S."/>
            <person name="Bess C."/>
            <person name="Blankenburg K."/>
            <person name="Forbes L."/>
            <person name="Fu Q."/>
            <person name="Gubbala S."/>
            <person name="Hirani K."/>
            <person name="Jayaseelan J.C."/>
            <person name="Lara F."/>
            <person name="Munidasa M."/>
            <person name="Palculict T."/>
            <person name="Patil S."/>
            <person name="Pu L.-L."/>
            <person name="Saada N."/>
            <person name="Tang L."/>
            <person name="Weissenberger G."/>
            <person name="Zhu Y."/>
            <person name="Hemphill L."/>
            <person name="Shang Y."/>
            <person name="Youmans B."/>
            <person name="Ayvaz T."/>
            <person name="Ross M."/>
            <person name="Santibanez J."/>
            <person name="Aqrawi P."/>
            <person name="Gross S."/>
            <person name="Joshi V."/>
            <person name="Fowler G."/>
            <person name="Nazareth L."/>
            <person name="Reid J."/>
            <person name="Worley K."/>
            <person name="Petrosino J."/>
            <person name="Highlander S."/>
            <person name="Gibbs R."/>
        </authorList>
    </citation>
    <scope>NUCLEOTIDE SEQUENCE [LARGE SCALE GENOMIC DNA]</scope>
    <source>
        <strain evidence="10 11">ATCC 23263</strain>
    </source>
</reference>
<protein>
    <recommendedName>
        <fullName evidence="7">Transcription termination/antitermination protein NusA</fullName>
    </recommendedName>
</protein>
<dbReference type="InterPro" id="IPR009019">
    <property type="entry name" value="KH_sf_prok-type"/>
</dbReference>
<comment type="subcellular location">
    <subcellularLocation>
        <location evidence="7">Cytoplasm</location>
    </subcellularLocation>
</comment>
<keyword evidence="5 7" id="KW-0805">Transcription regulation</keyword>
<dbReference type="CDD" id="cd04455">
    <property type="entry name" value="S1_NusA"/>
    <property type="match status" value="1"/>
</dbReference>
<evidence type="ECO:0000256" key="6">
    <source>
        <dbReference type="ARBA" id="ARBA00023163"/>
    </source>
</evidence>
<dbReference type="SMART" id="SM00316">
    <property type="entry name" value="S1"/>
    <property type="match status" value="1"/>
</dbReference>
<dbReference type="Gene3D" id="3.30.1480.10">
    <property type="entry name" value="NusA, N-terminal domain"/>
    <property type="match status" value="1"/>
</dbReference>
<dbReference type="InterPro" id="IPR058582">
    <property type="entry name" value="KH_NusA_2nd"/>
</dbReference>
<dbReference type="SUPFAM" id="SSF69705">
    <property type="entry name" value="Transcription factor NusA, N-terminal domain"/>
    <property type="match status" value="1"/>
</dbReference>
<dbReference type="PROSITE" id="PS50126">
    <property type="entry name" value="S1"/>
    <property type="match status" value="1"/>
</dbReference>
<evidence type="ECO:0000313" key="11">
    <source>
        <dbReference type="Proteomes" id="UP000004754"/>
    </source>
</evidence>
<dbReference type="InterPro" id="IPR012340">
    <property type="entry name" value="NA-bd_OB-fold"/>
</dbReference>
<keyword evidence="4 7" id="KW-0694">RNA-binding</keyword>
<dbReference type="NCBIfam" id="TIGR01953">
    <property type="entry name" value="NusA"/>
    <property type="match status" value="1"/>
</dbReference>
<dbReference type="GO" id="GO:0005829">
    <property type="term" value="C:cytosol"/>
    <property type="evidence" value="ECO:0007669"/>
    <property type="project" value="TreeGrafter"/>
</dbReference>
<dbReference type="HOGENOM" id="CLU_029242_2_2_9"/>
<dbReference type="CDD" id="cd22529">
    <property type="entry name" value="KH-II_NusA_rpt2"/>
    <property type="match status" value="1"/>
</dbReference>
<keyword evidence="3 7" id="KW-0889">Transcription antitermination</keyword>
<dbReference type="Pfam" id="PF13184">
    <property type="entry name" value="KH_NusA_1st"/>
    <property type="match status" value="1"/>
</dbReference>
<sequence length="411" mass="46173">MNAEFLAALDVLEKEKGINKEELIEAIESSIEQAYRKNYGSEQNVEVRFDRSSGEIQVYTTWLVVDEVMDPDKEKTLAEALAIDEAAEIGQMIEKKIAPRHFGRIAAQNAKQMIYQKIKEQERKNIYDTFIERQDEVVTGKIDHVDRRMVYVDIGDATGLMPLSEQIPTEHYKAGQRIRVYITSVKETSKGPEIMVSRTHSGLLKRLLEEEVPEIYDGVVDVESIAREAGSRSKIAVKSNDSTVDPVGSCVGYRGTRIQNIIDELGGEKIDVIRYNEDIHEFIANALSPANVIEVLANPRDKQAYAVVDDFQFSLAIGKEGQNVRLAVRLTGWKIDIKSASDFQAMLDENPNLREEFSQEKETEKLVDDILQEMDEVLSDDAGAGLLDDDSDTETDVLADDPIEAETLPND</sequence>
<organism evidence="10 11">
    <name type="scientific">Pseudoramibacter alactolyticus ATCC 23263</name>
    <dbReference type="NCBI Taxonomy" id="887929"/>
    <lineage>
        <taxon>Bacteria</taxon>
        <taxon>Bacillati</taxon>
        <taxon>Bacillota</taxon>
        <taxon>Clostridia</taxon>
        <taxon>Eubacteriales</taxon>
        <taxon>Eubacteriaceae</taxon>
        <taxon>Pseudoramibacter</taxon>
    </lineage>
</organism>
<dbReference type="InterPro" id="IPR003029">
    <property type="entry name" value="S1_domain"/>
</dbReference>
<dbReference type="Gene3D" id="2.40.50.140">
    <property type="entry name" value="Nucleic acid-binding proteins"/>
    <property type="match status" value="1"/>
</dbReference>
<comment type="subunit">
    <text evidence="7">Monomer. Binds directly to the core enzyme of the DNA-dependent RNA polymerase and to nascent RNA.</text>
</comment>
<evidence type="ECO:0000313" key="10">
    <source>
        <dbReference type="EMBL" id="EFV02212.1"/>
    </source>
</evidence>
<dbReference type="CDD" id="cd02134">
    <property type="entry name" value="KH-II_NusA_rpt1"/>
    <property type="match status" value="1"/>
</dbReference>
<dbReference type="InterPro" id="IPR030842">
    <property type="entry name" value="TF_NusA_bacterial"/>
</dbReference>
<feature type="region of interest" description="Disordered" evidence="8">
    <location>
        <begin position="381"/>
        <end position="411"/>
    </location>
</feature>
<dbReference type="HAMAP" id="MF_00945_B">
    <property type="entry name" value="NusA_B"/>
    <property type="match status" value="1"/>
</dbReference>
<dbReference type="InterPro" id="IPR013735">
    <property type="entry name" value="TF_NusA_N"/>
</dbReference>
<dbReference type="PANTHER" id="PTHR22648:SF0">
    <property type="entry name" value="TRANSCRIPTION TERMINATION_ANTITERMINATION PROTEIN NUSA"/>
    <property type="match status" value="1"/>
</dbReference>
<accession>E6MF52</accession>
<proteinExistence type="inferred from homology"/>
<dbReference type="GO" id="GO:0031564">
    <property type="term" value="P:transcription antitermination"/>
    <property type="evidence" value="ECO:0007669"/>
    <property type="project" value="UniProtKB-UniRule"/>
</dbReference>
<dbReference type="SUPFAM" id="SSF54814">
    <property type="entry name" value="Prokaryotic type KH domain (KH-domain type II)"/>
    <property type="match status" value="2"/>
</dbReference>
<keyword evidence="11" id="KW-1185">Reference proteome</keyword>
<keyword evidence="6 7" id="KW-0804">Transcription</keyword>
<feature type="compositionally biased region" description="Acidic residues" evidence="8">
    <location>
        <begin position="387"/>
        <end position="404"/>
    </location>
</feature>
<dbReference type="OrthoDB" id="9807233at2"/>
<dbReference type="PANTHER" id="PTHR22648">
    <property type="entry name" value="TRANSCRIPTION TERMINATION FACTOR NUSA"/>
    <property type="match status" value="1"/>
</dbReference>
<evidence type="ECO:0000256" key="7">
    <source>
        <dbReference type="HAMAP-Rule" id="MF_00945"/>
    </source>
</evidence>
<dbReference type="EMBL" id="AEQN01000011">
    <property type="protein sequence ID" value="EFV02212.1"/>
    <property type="molecule type" value="Genomic_DNA"/>
</dbReference>
<dbReference type="AlphaFoldDB" id="E6MF52"/>
<evidence type="ECO:0000256" key="2">
    <source>
        <dbReference type="ARBA" id="ARBA00022490"/>
    </source>
</evidence>
<keyword evidence="1 7" id="KW-0806">Transcription termination</keyword>
<dbReference type="InterPro" id="IPR010213">
    <property type="entry name" value="TF_NusA"/>
</dbReference>
<comment type="similarity">
    <text evidence="7">Belongs to the NusA family.</text>
</comment>
<evidence type="ECO:0000259" key="9">
    <source>
        <dbReference type="PROSITE" id="PS50126"/>
    </source>
</evidence>
<comment type="function">
    <text evidence="7">Participates in both transcription termination and antitermination.</text>
</comment>
<evidence type="ECO:0000256" key="1">
    <source>
        <dbReference type="ARBA" id="ARBA00022472"/>
    </source>
</evidence>
<comment type="caution">
    <text evidence="10">The sequence shown here is derived from an EMBL/GenBank/DDBJ whole genome shotgun (WGS) entry which is preliminary data.</text>
</comment>
<keyword evidence="2 7" id="KW-0963">Cytoplasm</keyword>
<evidence type="ECO:0000256" key="5">
    <source>
        <dbReference type="ARBA" id="ARBA00023015"/>
    </source>
</evidence>
<dbReference type="InterPro" id="IPR025249">
    <property type="entry name" value="TF_NusA_KH_1st"/>
</dbReference>
<dbReference type="eggNOG" id="COG0195">
    <property type="taxonomic scope" value="Bacteria"/>
</dbReference>
<dbReference type="RefSeq" id="WP_006598057.1">
    <property type="nucleotide sequence ID" value="NZ_GL622359.1"/>
</dbReference>
<gene>
    <name evidence="7 10" type="primary">nusA</name>
    <name evidence="10" type="ORF">HMP0721_0635</name>
</gene>
<dbReference type="FunFam" id="3.30.300.20:FF:000005">
    <property type="entry name" value="Transcription termination/antitermination protein NusA"/>
    <property type="match status" value="1"/>
</dbReference>
<dbReference type="InterPro" id="IPR015946">
    <property type="entry name" value="KH_dom-like_a/b"/>
</dbReference>
<name>E6MF52_9FIRM</name>
<evidence type="ECO:0000256" key="8">
    <source>
        <dbReference type="SAM" id="MobiDB-lite"/>
    </source>
</evidence>
<evidence type="ECO:0000256" key="3">
    <source>
        <dbReference type="ARBA" id="ARBA00022814"/>
    </source>
</evidence>
<dbReference type="STRING" id="887929.HMP0721_0635"/>
<dbReference type="GO" id="GO:0003723">
    <property type="term" value="F:RNA binding"/>
    <property type="evidence" value="ECO:0007669"/>
    <property type="project" value="UniProtKB-UniRule"/>
</dbReference>
<dbReference type="Proteomes" id="UP000004754">
    <property type="component" value="Unassembled WGS sequence"/>
</dbReference>
<dbReference type="Pfam" id="PF26594">
    <property type="entry name" value="KH_NusA_2nd"/>
    <property type="match status" value="1"/>
</dbReference>
<dbReference type="Gene3D" id="3.30.300.20">
    <property type="match status" value="2"/>
</dbReference>
<feature type="domain" description="S1 motif" evidence="9">
    <location>
        <begin position="135"/>
        <end position="199"/>
    </location>
</feature>
<dbReference type="GO" id="GO:0006353">
    <property type="term" value="P:DNA-templated transcription termination"/>
    <property type="evidence" value="ECO:0007669"/>
    <property type="project" value="UniProtKB-UniRule"/>
</dbReference>
<dbReference type="Pfam" id="PF08529">
    <property type="entry name" value="NusA_N"/>
    <property type="match status" value="1"/>
</dbReference>
<dbReference type="GO" id="GO:0003700">
    <property type="term" value="F:DNA-binding transcription factor activity"/>
    <property type="evidence" value="ECO:0007669"/>
    <property type="project" value="InterPro"/>
</dbReference>
<dbReference type="SUPFAM" id="SSF50249">
    <property type="entry name" value="Nucleic acid-binding proteins"/>
    <property type="match status" value="1"/>
</dbReference>
<dbReference type="FunFam" id="3.30.1480.10:FF:000002">
    <property type="entry name" value="Transcription termination/antitermination protein NusA"/>
    <property type="match status" value="1"/>
</dbReference>
<dbReference type="FunFam" id="3.30.300.20:FF:000002">
    <property type="entry name" value="Transcription termination/antitermination protein NusA"/>
    <property type="match status" value="1"/>
</dbReference>
<evidence type="ECO:0000256" key="4">
    <source>
        <dbReference type="ARBA" id="ARBA00022884"/>
    </source>
</evidence>
<dbReference type="InterPro" id="IPR036555">
    <property type="entry name" value="NusA_N_sf"/>
</dbReference>